<evidence type="ECO:0000313" key="3">
    <source>
        <dbReference type="EMBL" id="CAK9045925.1"/>
    </source>
</evidence>
<feature type="compositionally biased region" description="Basic and acidic residues" evidence="1">
    <location>
        <begin position="63"/>
        <end position="73"/>
    </location>
</feature>
<feature type="chain" id="PRO_5046656943" evidence="2">
    <location>
        <begin position="20"/>
        <end position="176"/>
    </location>
</feature>
<organism evidence="3 4">
    <name type="scientific">Durusdinium trenchii</name>
    <dbReference type="NCBI Taxonomy" id="1381693"/>
    <lineage>
        <taxon>Eukaryota</taxon>
        <taxon>Sar</taxon>
        <taxon>Alveolata</taxon>
        <taxon>Dinophyceae</taxon>
        <taxon>Suessiales</taxon>
        <taxon>Symbiodiniaceae</taxon>
        <taxon>Durusdinium</taxon>
    </lineage>
</organism>
<feature type="region of interest" description="Disordered" evidence="1">
    <location>
        <begin position="31"/>
        <end position="91"/>
    </location>
</feature>
<gene>
    <name evidence="3" type="ORF">CCMP2556_LOCUS23920</name>
</gene>
<proteinExistence type="predicted"/>
<comment type="caution">
    <text evidence="3">The sequence shown here is derived from an EMBL/GenBank/DDBJ whole genome shotgun (WGS) entry which is preliminary data.</text>
</comment>
<accession>A0ABP0M368</accession>
<keyword evidence="2" id="KW-0732">Signal</keyword>
<dbReference type="Proteomes" id="UP001642484">
    <property type="component" value="Unassembled WGS sequence"/>
</dbReference>
<name>A0ABP0M368_9DINO</name>
<feature type="signal peptide" evidence="2">
    <location>
        <begin position="1"/>
        <end position="19"/>
    </location>
</feature>
<evidence type="ECO:0000256" key="1">
    <source>
        <dbReference type="SAM" id="MobiDB-lite"/>
    </source>
</evidence>
<keyword evidence="4" id="KW-1185">Reference proteome</keyword>
<protein>
    <submittedName>
        <fullName evidence="3">Uncharacterized protein</fullName>
    </submittedName>
</protein>
<reference evidence="3 4" key="1">
    <citation type="submission" date="2024-02" db="EMBL/GenBank/DDBJ databases">
        <authorList>
            <person name="Chen Y."/>
            <person name="Shah S."/>
            <person name="Dougan E. K."/>
            <person name="Thang M."/>
            <person name="Chan C."/>
        </authorList>
    </citation>
    <scope>NUCLEOTIDE SEQUENCE [LARGE SCALE GENOMIC DNA]</scope>
</reference>
<dbReference type="EMBL" id="CAXAMN010015519">
    <property type="protein sequence ID" value="CAK9045925.1"/>
    <property type="molecule type" value="Genomic_DNA"/>
</dbReference>
<feature type="compositionally biased region" description="Basic and acidic residues" evidence="1">
    <location>
        <begin position="81"/>
        <end position="91"/>
    </location>
</feature>
<evidence type="ECO:0000313" key="4">
    <source>
        <dbReference type="Proteomes" id="UP001642484"/>
    </source>
</evidence>
<evidence type="ECO:0000256" key="2">
    <source>
        <dbReference type="SAM" id="SignalP"/>
    </source>
</evidence>
<sequence>MALKSAVFACLNLALCVSCNDIIIGRSAEPRGKETEKSGAPFLPRSEHLGKETEKSGAPFLPRSEHLGKETEKSGTPFLPRSEHLGKETEKSGVPVEKVIYPDPLSPVARRLRRVEGFGFHDLRQQGDLHASPPGRLANQYLLRHQDGDLQTSTCFATRRATCKTVLLADAFVIYH</sequence>
<feature type="compositionally biased region" description="Basic and acidic residues" evidence="1">
    <location>
        <begin position="45"/>
        <end position="55"/>
    </location>
</feature>